<protein>
    <submittedName>
        <fullName evidence="3">Uncharacterized protein</fullName>
    </submittedName>
</protein>
<evidence type="ECO:0000313" key="4">
    <source>
        <dbReference type="Proteomes" id="UP000030665"/>
    </source>
</evidence>
<dbReference type="EMBL" id="HG805830">
    <property type="protein sequence ID" value="CDW52745.1"/>
    <property type="molecule type" value="Genomic_DNA"/>
</dbReference>
<reference evidence="3" key="1">
    <citation type="submission" date="2014-01" db="EMBL/GenBank/DDBJ databases">
        <authorList>
            <person name="Aslett M."/>
        </authorList>
    </citation>
    <scope>NUCLEOTIDE SEQUENCE</scope>
</reference>
<feature type="region of interest" description="Disordered" evidence="1">
    <location>
        <begin position="22"/>
        <end position="117"/>
    </location>
</feature>
<keyword evidence="2" id="KW-0732">Signal</keyword>
<evidence type="ECO:0000256" key="2">
    <source>
        <dbReference type="SAM" id="SignalP"/>
    </source>
</evidence>
<evidence type="ECO:0000256" key="1">
    <source>
        <dbReference type="SAM" id="MobiDB-lite"/>
    </source>
</evidence>
<evidence type="ECO:0000313" key="3">
    <source>
        <dbReference type="EMBL" id="CDW52745.1"/>
    </source>
</evidence>
<dbReference type="AlphaFoldDB" id="A0A077Z287"/>
<sequence length="117" mass="12428">MTKLHHTFFALLLVLPLYLCDAHSPSRSGESRPKPGPNQDPHGNHRPQGGPPPPSGLRVPDNRGPKPNDPPPRPPVPQNPNGQPKPPKGSHPDPHGRPPLSVRVGKGPVTAGVTLNL</sequence>
<feature type="chain" id="PRO_5001728280" evidence="2">
    <location>
        <begin position="23"/>
        <end position="117"/>
    </location>
</feature>
<proteinExistence type="predicted"/>
<organism evidence="3 4">
    <name type="scientific">Trichuris trichiura</name>
    <name type="common">Whipworm</name>
    <name type="synonym">Trichocephalus trichiurus</name>
    <dbReference type="NCBI Taxonomy" id="36087"/>
    <lineage>
        <taxon>Eukaryota</taxon>
        <taxon>Metazoa</taxon>
        <taxon>Ecdysozoa</taxon>
        <taxon>Nematoda</taxon>
        <taxon>Enoplea</taxon>
        <taxon>Dorylaimia</taxon>
        <taxon>Trichinellida</taxon>
        <taxon>Trichuridae</taxon>
        <taxon>Trichuris</taxon>
    </lineage>
</organism>
<name>A0A077Z287_TRITR</name>
<feature type="compositionally biased region" description="Pro residues" evidence="1">
    <location>
        <begin position="67"/>
        <end position="89"/>
    </location>
</feature>
<gene>
    <name evidence="3" type="ORF">TTRE_0000100701</name>
</gene>
<keyword evidence="4" id="KW-1185">Reference proteome</keyword>
<reference evidence="3" key="2">
    <citation type="submission" date="2014-03" db="EMBL/GenBank/DDBJ databases">
        <title>The whipworm genome and dual-species transcriptomics of an intimate host-pathogen interaction.</title>
        <authorList>
            <person name="Foth B.J."/>
            <person name="Tsai I.J."/>
            <person name="Reid A.J."/>
            <person name="Bancroft A.J."/>
            <person name="Nichol S."/>
            <person name="Tracey A."/>
            <person name="Holroyd N."/>
            <person name="Cotton J.A."/>
            <person name="Stanley E.J."/>
            <person name="Zarowiecki M."/>
            <person name="Liu J.Z."/>
            <person name="Huckvale T."/>
            <person name="Cooper P.J."/>
            <person name="Grencis R.K."/>
            <person name="Berriman M."/>
        </authorList>
    </citation>
    <scope>NUCLEOTIDE SEQUENCE [LARGE SCALE GENOMIC DNA]</scope>
</reference>
<accession>A0A077Z287</accession>
<dbReference type="Proteomes" id="UP000030665">
    <property type="component" value="Unassembled WGS sequence"/>
</dbReference>
<feature type="signal peptide" evidence="2">
    <location>
        <begin position="1"/>
        <end position="22"/>
    </location>
</feature>